<dbReference type="FunFam" id="1.10.132.60:FF:000002">
    <property type="entry name" value="DNA polymerase epsilon catalytic subunit"/>
    <property type="match status" value="1"/>
</dbReference>
<keyword evidence="10 15" id="KW-0239">DNA-directed DNA polymerase</keyword>
<keyword evidence="4 15" id="KW-0808">Transferase</keyword>
<evidence type="ECO:0000313" key="19">
    <source>
        <dbReference type="Proteomes" id="UP000050761"/>
    </source>
</evidence>
<comment type="function">
    <text evidence="15">DNA polymerase II participates in chromosomal DNA replication.</text>
</comment>
<dbReference type="GO" id="GO:0000278">
    <property type="term" value="P:mitotic cell cycle"/>
    <property type="evidence" value="ECO:0007669"/>
    <property type="project" value="TreeGrafter"/>
</dbReference>
<comment type="subcellular location">
    <subcellularLocation>
        <location evidence="1 15">Nucleus</location>
    </subcellularLocation>
</comment>
<dbReference type="SMART" id="SM01159">
    <property type="entry name" value="DUF1744"/>
    <property type="match status" value="1"/>
</dbReference>
<dbReference type="CDD" id="cd05535">
    <property type="entry name" value="POLBc_epsilon"/>
    <property type="match status" value="1"/>
</dbReference>
<dbReference type="WBParaSite" id="HPBE_0000539401-mRNA-1">
    <property type="protein sequence ID" value="HPBE_0000539401-mRNA-1"/>
    <property type="gene ID" value="HPBE_0000539401"/>
</dbReference>
<dbReference type="GO" id="GO:0045004">
    <property type="term" value="P:DNA replication proofreading"/>
    <property type="evidence" value="ECO:0007669"/>
    <property type="project" value="TreeGrafter"/>
</dbReference>
<dbReference type="InterPro" id="IPR029703">
    <property type="entry name" value="POL2"/>
</dbReference>
<dbReference type="SUPFAM" id="SSF56672">
    <property type="entry name" value="DNA/RNA polymerases"/>
    <property type="match status" value="1"/>
</dbReference>
<dbReference type="FunFam" id="3.30.420.10:FF:000010">
    <property type="entry name" value="DNA polymerase epsilon catalytic subunit"/>
    <property type="match status" value="1"/>
</dbReference>
<comment type="cofactor">
    <cofactor evidence="15">
        <name>[4Fe-4S] cluster</name>
        <dbReference type="ChEBI" id="CHEBI:49883"/>
    </cofactor>
</comment>
<dbReference type="Gene3D" id="3.30.420.10">
    <property type="entry name" value="Ribonuclease H-like superfamily/Ribonuclease H"/>
    <property type="match status" value="1"/>
</dbReference>
<dbReference type="InterPro" id="IPR023211">
    <property type="entry name" value="DNA_pol_palm_dom_sf"/>
</dbReference>
<dbReference type="Pfam" id="PF03104">
    <property type="entry name" value="DNA_pol_B_exo1"/>
    <property type="match status" value="1"/>
</dbReference>
<evidence type="ECO:0000313" key="20">
    <source>
        <dbReference type="WBParaSite" id="HPBE_0000539401-mRNA-1"/>
    </source>
</evidence>
<sequence>MTDDVEADDEKAQLQAVENDANYEDRAEKIKTNDIIDAKYGYERYTGSAEKNAWLINFQPSEIMDESTKVIVSAVDFYFIEESGERFKITYPFRPYFYISTTDGTEHLVASYLSKKYGGFLVIEIVDKEDLDLKNHLSGLKKTYIKLSFPSTNELGKVKRDLMPHIRKNKNRIKKESQYCSYLARNMGGSSYEMKDNDVLSDIVDIREHDLPYHMRVAIDEKYFVGKWYTVRGISTDRRPSIISHPTLIDPIDPVVLAFDIETTKLPLKFPDSALDEIMMISYMIDGKGFLIINRDIVAAEIEAFEYSPKDEYKGEFFIYNEVDETATIRRFFDHILQIQPNIIVTYNGDFFDWPFVEARARIRGINMEEEIGFAKDAADEFKNRNCAHMDAFRWVKRDSYLPMGSQNLKAVAKAKLRYDPVEVDPEEMCKMAREDPQSLANYSVSDAVATYYLYMKYVHPFVFALCTIIPLGPDDVLRKGSGTLCEALLMVEAFHNNIVFPNKFAEADEAKSTRDGHRIESETYVGGHVEALEAGVFRADIPCRFRLSPVALKSLRDSVPDTLEKELLREHNIPLENVLDFEERCAEVQQAFDDLIAIPARMENPRIYHLDVGAMYPNIILTNRLQPSAIITEETCMACTYNRPDAKCKRFMNWEWRGELTPASRGELQQIIQQLEGETFGKPPKAFHQLEKTERQIIEKKRIQDYSRRVYGKTHLTRLEMRQTMICQRENAFYVDTVKAFRDRRYDYKELLKKAKSSLDEVSKEDIYTVLSLGRIVLYESLQLAHKCILNSFYGYVMRKGSRWFSMEMAGIVCHAGANIITEARKIVEQIGKPLELDTDGIWCLLPASFPENVTFALQNHKRKSITVSYPGAMLNAVVNAGFTNDQYHNLQPDGTYTISKENSIFFEVDGPYQCMVLPASKEEGKKLKKRYAVFNLDGSLAELKGFEVKRRGELNIIKHFQSAVFKAFLRGSTLAEVYESASREADYWLDVLFSKGGTLSDAELFDLISENRSMSRKLEDYGAQKSTSISTAKRLAEFLGAEMVKDAGLACKFVISRHPLGSPITERAVPIAIFQAEDKVRCHYLRQWTKQPGLPIEKMNIRELLDWDYYIERMGSCIQKIITIPAALQGLPNPVTRIPHPDWLANKIKNRFDAIRQPRITDMFQKQAPEDRESPVINENGKRHRNDEEDSAVENGANKENEHKKAKPVAEVSSFEEFGEFILSVDETRTPGIYNIWVALEGRMDRFQLRVPRVVIVNERVGLSFCRCSTFIRLLPHHKPVHYLYEYTIIVQLQSTEQKLMSEINEKLCCSQVEGIYESQTPLTFRAVTQLGCLCRPDEGPTLGTSQHSLSYLFNDSIRTVFLYKFSQDIRHVWALVDATSSTGSFFIVQRGDVSMPNMDRVYAQVYEEEKEQIASTADVRPSIKFSTRHFRVSAEAEKEINKVPVKCEVSSNKTFVVIQSSELYAFLQAKRIVHLALFPHIKIHVQEPSSLLNVIEWQRVIAKRICKHYFNSFIYVKDYADWARYLHIPIGSVPSDAGLFGLDLFFARNLQRAGHVLWASPSSRPDLGGKELDDLRLSADWKPLTKDETVLLNRPSFCGSICIEFFMEAVAVTALVQRGRLMEAEGADDAVAFDSTAALPSDSYHGLRNTISAFDEGAAVDAAVKVLKQMLTECVRDIAHSANKRADQIVMSLSRWLHSPNSLLFDSAITRSVTILEKKLVLLLAAECERLGAKVIHATPTRLVLDTGKRELEQGAAFTDLLLLSLGQNPLFAALHMRPIHKWSALLWYDGCNFTAITEKASENPKLEAQVGPLSTTGEWLMEFRKIVTGYLITPTLFLNAFSFKDFDAETGTTFRNDLVKQHIGHRLFRVVSKLAGQRITYFAAAALICTALACDSAVEDSVEGLRENLQRILDSKDIPPTRNTVYLSNVFCSNCSLSTNFDVGDELSWTCSECGQVGSSSFILYCEFEFEFLGVCQIHKLEKRIHSQIRRDNIARYCECSGVFENTVDAADLVREAATAYEIGEEFELPITVEVSRWMTAGVEVIS</sequence>
<evidence type="ECO:0000256" key="2">
    <source>
        <dbReference type="ARBA" id="ARBA00005755"/>
    </source>
</evidence>
<dbReference type="PANTHER" id="PTHR10670:SF0">
    <property type="entry name" value="DNA POLYMERASE EPSILON CATALYTIC SUBUNIT A"/>
    <property type="match status" value="1"/>
</dbReference>
<evidence type="ECO:0000256" key="14">
    <source>
        <dbReference type="ARBA" id="ARBA00023242"/>
    </source>
</evidence>
<keyword evidence="8 15" id="KW-0863">Zinc-finger</keyword>
<dbReference type="Pfam" id="PF22634">
    <property type="entry name" value="POL2_thumb"/>
    <property type="match status" value="1"/>
</dbReference>
<evidence type="ECO:0000313" key="18">
    <source>
        <dbReference type="EMBL" id="VDO64404.1"/>
    </source>
</evidence>
<dbReference type="GO" id="GO:0006272">
    <property type="term" value="P:leading strand elongation"/>
    <property type="evidence" value="ECO:0007669"/>
    <property type="project" value="TreeGrafter"/>
</dbReference>
<dbReference type="FunFam" id="3.90.1600.10:FF:000006">
    <property type="entry name" value="DNA polymerase epsilon catalytic subunit"/>
    <property type="match status" value="1"/>
</dbReference>
<dbReference type="GO" id="GO:0008310">
    <property type="term" value="F:single-stranded DNA 3'-5' DNA exonuclease activity"/>
    <property type="evidence" value="ECO:0007669"/>
    <property type="project" value="TreeGrafter"/>
</dbReference>
<dbReference type="GO" id="GO:0003677">
    <property type="term" value="F:DNA binding"/>
    <property type="evidence" value="ECO:0007669"/>
    <property type="project" value="UniProtKB-KW"/>
</dbReference>
<protein>
    <recommendedName>
        <fullName evidence="15">DNA polymerase epsilon catalytic subunit</fullName>
        <ecNumber evidence="15">2.7.7.7</ecNumber>
    </recommendedName>
</protein>
<dbReference type="GO" id="GO:0006297">
    <property type="term" value="P:nucleotide-excision repair, DNA gap filling"/>
    <property type="evidence" value="ECO:0007669"/>
    <property type="project" value="TreeGrafter"/>
</dbReference>
<evidence type="ECO:0000256" key="5">
    <source>
        <dbReference type="ARBA" id="ARBA00022695"/>
    </source>
</evidence>
<dbReference type="InterPro" id="IPR043502">
    <property type="entry name" value="DNA/RNA_pol_sf"/>
</dbReference>
<dbReference type="InterPro" id="IPR042087">
    <property type="entry name" value="DNA_pol_B_thumb"/>
</dbReference>
<dbReference type="GO" id="GO:0051539">
    <property type="term" value="F:4 iron, 4 sulfur cluster binding"/>
    <property type="evidence" value="ECO:0007669"/>
    <property type="project" value="UniProtKB-KW"/>
</dbReference>
<dbReference type="InterPro" id="IPR036397">
    <property type="entry name" value="RNaseH_sf"/>
</dbReference>
<keyword evidence="11 15" id="KW-0408">Iron</keyword>
<evidence type="ECO:0000256" key="12">
    <source>
        <dbReference type="ARBA" id="ARBA00023014"/>
    </source>
</evidence>
<keyword evidence="3 15" id="KW-0004">4Fe-4S</keyword>
<dbReference type="SMART" id="SM00486">
    <property type="entry name" value="POLBc"/>
    <property type="match status" value="1"/>
</dbReference>
<keyword evidence="5 15" id="KW-0548">Nucleotidyltransferase</keyword>
<keyword evidence="13 15" id="KW-0238">DNA-binding</keyword>
<name>A0A3P7Y1A2_HELPZ</name>
<dbReference type="Proteomes" id="UP000050761">
    <property type="component" value="Unassembled WGS sequence"/>
</dbReference>
<evidence type="ECO:0000256" key="1">
    <source>
        <dbReference type="ARBA" id="ARBA00004123"/>
    </source>
</evidence>
<dbReference type="PANTHER" id="PTHR10670">
    <property type="entry name" value="DNA POLYMERASE EPSILON CATALYTIC SUBUNIT A"/>
    <property type="match status" value="1"/>
</dbReference>
<feature type="domain" description="DNA polymerase epsilon catalytic subunit A C-terminal" evidence="17">
    <location>
        <begin position="1400"/>
        <end position="1800"/>
    </location>
</feature>
<comment type="catalytic activity">
    <reaction evidence="15">
        <text>DNA(n) + a 2'-deoxyribonucleoside 5'-triphosphate = DNA(n+1) + diphosphate</text>
        <dbReference type="Rhea" id="RHEA:22508"/>
        <dbReference type="Rhea" id="RHEA-COMP:17339"/>
        <dbReference type="Rhea" id="RHEA-COMP:17340"/>
        <dbReference type="ChEBI" id="CHEBI:33019"/>
        <dbReference type="ChEBI" id="CHEBI:61560"/>
        <dbReference type="ChEBI" id="CHEBI:173112"/>
        <dbReference type="EC" id="2.7.7.7"/>
    </reaction>
</comment>
<evidence type="ECO:0000256" key="3">
    <source>
        <dbReference type="ARBA" id="ARBA00022485"/>
    </source>
</evidence>
<dbReference type="Gene3D" id="3.90.1600.10">
    <property type="entry name" value="Palm domain of DNA polymerase"/>
    <property type="match status" value="1"/>
</dbReference>
<dbReference type="EC" id="2.7.7.7" evidence="15"/>
<evidence type="ECO:0000256" key="4">
    <source>
        <dbReference type="ARBA" id="ARBA00022679"/>
    </source>
</evidence>
<evidence type="ECO:0000256" key="15">
    <source>
        <dbReference type="RuleBase" id="RU365029"/>
    </source>
</evidence>
<proteinExistence type="inferred from homology"/>
<dbReference type="InterPro" id="IPR012337">
    <property type="entry name" value="RNaseH-like_sf"/>
</dbReference>
<keyword evidence="9 15" id="KW-0862">Zinc</keyword>
<evidence type="ECO:0000256" key="16">
    <source>
        <dbReference type="SAM" id="MobiDB-lite"/>
    </source>
</evidence>
<reference evidence="18 19" key="1">
    <citation type="submission" date="2018-11" db="EMBL/GenBank/DDBJ databases">
        <authorList>
            <consortium name="Pathogen Informatics"/>
        </authorList>
    </citation>
    <scope>NUCLEOTIDE SEQUENCE [LARGE SCALE GENOMIC DNA]</scope>
</reference>
<evidence type="ECO:0000256" key="7">
    <source>
        <dbReference type="ARBA" id="ARBA00022723"/>
    </source>
</evidence>
<dbReference type="Gene3D" id="3.30.342.10">
    <property type="entry name" value="DNA Polymerase, chain B, domain 1"/>
    <property type="match status" value="1"/>
</dbReference>
<dbReference type="OrthoDB" id="10060449at2759"/>
<evidence type="ECO:0000256" key="10">
    <source>
        <dbReference type="ARBA" id="ARBA00022932"/>
    </source>
</evidence>
<accession>A0A3P7Y1A2</accession>
<dbReference type="FunFam" id="3.30.342.10:FF:000023">
    <property type="entry name" value="DNA polymerase epsilon catalytic subunit"/>
    <property type="match status" value="1"/>
</dbReference>
<dbReference type="EMBL" id="UZAH01025462">
    <property type="protein sequence ID" value="VDO64404.1"/>
    <property type="molecule type" value="Genomic_DNA"/>
</dbReference>
<reference evidence="20" key="2">
    <citation type="submission" date="2019-09" db="UniProtKB">
        <authorList>
            <consortium name="WormBaseParasite"/>
        </authorList>
    </citation>
    <scope>IDENTIFICATION</scope>
</reference>
<dbReference type="GO" id="GO:0008622">
    <property type="term" value="C:epsilon DNA polymerase complex"/>
    <property type="evidence" value="ECO:0007669"/>
    <property type="project" value="InterPro"/>
</dbReference>
<dbReference type="GO" id="GO:0008270">
    <property type="term" value="F:zinc ion binding"/>
    <property type="evidence" value="ECO:0007669"/>
    <property type="project" value="UniProtKB-KW"/>
</dbReference>
<feature type="region of interest" description="Disordered" evidence="16">
    <location>
        <begin position="1167"/>
        <end position="1210"/>
    </location>
</feature>
<comment type="similarity">
    <text evidence="2 15">Belongs to the DNA polymerase type-B family.</text>
</comment>
<gene>
    <name evidence="18" type="ORF">HPBE_LOCUS5395</name>
</gene>
<evidence type="ECO:0000256" key="11">
    <source>
        <dbReference type="ARBA" id="ARBA00023004"/>
    </source>
</evidence>
<dbReference type="InterPro" id="IPR013697">
    <property type="entry name" value="DNA_pol_e_suA_C"/>
</dbReference>
<evidence type="ECO:0000256" key="9">
    <source>
        <dbReference type="ARBA" id="ARBA00022833"/>
    </source>
</evidence>
<keyword evidence="14 15" id="KW-0539">Nucleus</keyword>
<organism evidence="18">
    <name type="scientific">Heligmosomoides polygyrus</name>
    <name type="common">Parasitic roundworm</name>
    <dbReference type="NCBI Taxonomy" id="6339"/>
    <lineage>
        <taxon>Eukaryota</taxon>
        <taxon>Metazoa</taxon>
        <taxon>Ecdysozoa</taxon>
        <taxon>Nematoda</taxon>
        <taxon>Chromadorea</taxon>
        <taxon>Rhabditida</taxon>
        <taxon>Rhabditina</taxon>
        <taxon>Rhabditomorpha</taxon>
        <taxon>Strongyloidea</taxon>
        <taxon>Heligmosomidae</taxon>
        <taxon>Heligmosomoides</taxon>
    </lineage>
</organism>
<keyword evidence="19" id="KW-1185">Reference proteome</keyword>
<dbReference type="CDD" id="cd05779">
    <property type="entry name" value="DNA_polB_epsilon_exo"/>
    <property type="match status" value="1"/>
</dbReference>
<dbReference type="Pfam" id="PF08490">
    <property type="entry name" value="DUF1744"/>
    <property type="match status" value="1"/>
</dbReference>
<evidence type="ECO:0000256" key="8">
    <source>
        <dbReference type="ARBA" id="ARBA00022771"/>
    </source>
</evidence>
<dbReference type="GO" id="GO:0000166">
    <property type="term" value="F:nucleotide binding"/>
    <property type="evidence" value="ECO:0007669"/>
    <property type="project" value="InterPro"/>
</dbReference>
<dbReference type="GO" id="GO:0003887">
    <property type="term" value="F:DNA-directed DNA polymerase activity"/>
    <property type="evidence" value="ECO:0007669"/>
    <property type="project" value="UniProtKB-KW"/>
</dbReference>
<dbReference type="InterPro" id="IPR006133">
    <property type="entry name" value="DNA-dir_DNA_pol_B_exonuc"/>
</dbReference>
<evidence type="ECO:0000259" key="17">
    <source>
        <dbReference type="SMART" id="SM01159"/>
    </source>
</evidence>
<evidence type="ECO:0000256" key="6">
    <source>
        <dbReference type="ARBA" id="ARBA00022705"/>
    </source>
</evidence>
<dbReference type="Pfam" id="PF22912">
    <property type="entry name" value="zf-DPOE"/>
    <property type="match status" value="1"/>
</dbReference>
<dbReference type="InterPro" id="IPR006172">
    <property type="entry name" value="DNA-dir_DNA_pol_B"/>
</dbReference>
<keyword evidence="7 15" id="KW-0479">Metal-binding</keyword>
<evidence type="ECO:0000256" key="13">
    <source>
        <dbReference type="ARBA" id="ARBA00023125"/>
    </source>
</evidence>
<keyword evidence="6 15" id="KW-0235">DNA replication</keyword>
<dbReference type="GO" id="GO:0006287">
    <property type="term" value="P:base-excision repair, gap-filling"/>
    <property type="evidence" value="ECO:0007669"/>
    <property type="project" value="TreeGrafter"/>
</dbReference>
<dbReference type="SUPFAM" id="SSF53098">
    <property type="entry name" value="Ribonuclease H-like"/>
    <property type="match status" value="1"/>
</dbReference>
<dbReference type="Gene3D" id="1.10.132.60">
    <property type="entry name" value="DNA polymerase family B, C-terminal domain"/>
    <property type="match status" value="1"/>
</dbReference>
<dbReference type="InterPro" id="IPR055191">
    <property type="entry name" value="POL2_thumb"/>
</dbReference>
<keyword evidence="12 15" id="KW-0411">Iron-sulfur</keyword>
<dbReference type="InterPro" id="IPR054475">
    <property type="entry name" value="Znf-DPOE"/>
</dbReference>